<accession>A0A511ZDN3</accession>
<comment type="caution">
    <text evidence="1">The sequence shown here is derived from an EMBL/GenBank/DDBJ whole genome shotgun (WGS) entry which is preliminary data.</text>
</comment>
<dbReference type="EMBL" id="BJYM01000001">
    <property type="protein sequence ID" value="GEN85540.1"/>
    <property type="molecule type" value="Genomic_DNA"/>
</dbReference>
<dbReference type="AlphaFoldDB" id="A0A511ZDN3"/>
<dbReference type="Proteomes" id="UP000321558">
    <property type="component" value="Unassembled WGS sequence"/>
</dbReference>
<organism evidence="1 2">
    <name type="scientific">Oceanobacillus sojae</name>
    <dbReference type="NCBI Taxonomy" id="582851"/>
    <lineage>
        <taxon>Bacteria</taxon>
        <taxon>Bacillati</taxon>
        <taxon>Bacillota</taxon>
        <taxon>Bacilli</taxon>
        <taxon>Bacillales</taxon>
        <taxon>Bacillaceae</taxon>
        <taxon>Oceanobacillus</taxon>
    </lineage>
</organism>
<name>A0A511ZDN3_9BACI</name>
<protein>
    <submittedName>
        <fullName evidence="1">Uncharacterized protein</fullName>
    </submittedName>
</protein>
<proteinExistence type="predicted"/>
<evidence type="ECO:0000313" key="2">
    <source>
        <dbReference type="Proteomes" id="UP000321558"/>
    </source>
</evidence>
<gene>
    <name evidence="1" type="ORF">OSO01_02790</name>
</gene>
<sequence length="65" mass="7017">MIGVGEMITMITETMIDVEKTIVTITKAMIGIKKIAIMVSDVKKDSVTAVTGITKRNVSAGKEEF</sequence>
<reference evidence="1 2" key="1">
    <citation type="submission" date="2019-07" db="EMBL/GenBank/DDBJ databases">
        <title>Whole genome shotgun sequence of Oceanobacillus sojae NBRC 105379.</title>
        <authorList>
            <person name="Hosoyama A."/>
            <person name="Uohara A."/>
            <person name="Ohji S."/>
            <person name="Ichikawa N."/>
        </authorList>
    </citation>
    <scope>NUCLEOTIDE SEQUENCE [LARGE SCALE GENOMIC DNA]</scope>
    <source>
        <strain evidence="1 2">NBRC 105379</strain>
    </source>
</reference>
<keyword evidence="2" id="KW-1185">Reference proteome</keyword>
<evidence type="ECO:0000313" key="1">
    <source>
        <dbReference type="EMBL" id="GEN85540.1"/>
    </source>
</evidence>